<reference evidence="3 4" key="1">
    <citation type="submission" date="2021-02" db="EMBL/GenBank/DDBJ databases">
        <title>FDA dAtabase for Regulatory Grade micrObial Sequences (FDA-ARGOS): Supporting development and validation of Infectious Disease Dx tests.</title>
        <authorList>
            <person name="Minogue T."/>
            <person name="Wolcott M."/>
            <person name="Wasieloski L."/>
            <person name="Aguilar W."/>
            <person name="Moore D."/>
            <person name="Jaissle J."/>
            <person name="Tallon L."/>
            <person name="Sadzewicz L."/>
            <person name="Zhao X."/>
            <person name="Boylan J."/>
            <person name="Ott S."/>
            <person name="Bowen H."/>
            <person name="Vavikolanu K."/>
            <person name="Mehta A."/>
            <person name="Aluvathingal J."/>
            <person name="Nadendla S."/>
            <person name="Yan Y."/>
            <person name="Sichtig H."/>
        </authorList>
    </citation>
    <scope>NUCLEOTIDE SEQUENCE [LARGE SCALE GENOMIC DNA]</scope>
    <source>
        <strain evidence="3 4">FDAARGOS_1272</strain>
    </source>
</reference>
<dbReference type="PANTHER" id="PTHR43022">
    <property type="entry name" value="PROTEIN SMF"/>
    <property type="match status" value="1"/>
</dbReference>
<protein>
    <submittedName>
        <fullName evidence="3">DNA-protecting protein DprA</fullName>
    </submittedName>
</protein>
<proteinExistence type="inferred from homology"/>
<dbReference type="PANTHER" id="PTHR43022:SF1">
    <property type="entry name" value="PROTEIN SMF"/>
    <property type="match status" value="1"/>
</dbReference>
<dbReference type="SUPFAM" id="SSF102405">
    <property type="entry name" value="MCP/YpsA-like"/>
    <property type="match status" value="1"/>
</dbReference>
<comment type="similarity">
    <text evidence="1">Belongs to the DprA/Smf family.</text>
</comment>
<dbReference type="EMBL" id="CP069482">
    <property type="protein sequence ID" value="QRO78494.1"/>
    <property type="molecule type" value="Genomic_DNA"/>
</dbReference>
<evidence type="ECO:0000259" key="2">
    <source>
        <dbReference type="Pfam" id="PF02481"/>
    </source>
</evidence>
<dbReference type="Gene3D" id="3.40.50.450">
    <property type="match status" value="1"/>
</dbReference>
<dbReference type="InterPro" id="IPR057666">
    <property type="entry name" value="DrpA_SLOG"/>
</dbReference>
<dbReference type="AlphaFoldDB" id="A0A892I962"/>
<dbReference type="Proteomes" id="UP000625568">
    <property type="component" value="Chromosome 1"/>
</dbReference>
<gene>
    <name evidence="3" type="ORF">I6K02_06210</name>
</gene>
<evidence type="ECO:0000313" key="3">
    <source>
        <dbReference type="EMBL" id="QRO78494.1"/>
    </source>
</evidence>
<dbReference type="Pfam" id="PF02481">
    <property type="entry name" value="DNA_processg_A"/>
    <property type="match status" value="1"/>
</dbReference>
<keyword evidence="4" id="KW-1185">Reference proteome</keyword>
<sequence length="600" mass="65772">MNIISFPTERLVALSFLTGVGPATLKKVLAIPRFEDMDVRELAARIPAISKAMSVPAAWESALDKVDQQIREAKRVEARILSAYDAEYPRLLAATKDDPLILYVRGALSQTPEQSVAIIGTREPTAHGKRIAARIAEFFVEHQWSVVSGLALGCDAVAHQATLDAGGHTVAVLAHGHQTIAPARHKKLANDILDAGGALVSEYPFGREIQKQQYVKRDRTQAGMAQGVVMIQSDVVGGSLHASRAALDYKRWLAVPYPTDKDREHQEPKIQANLLIADGADSERAELLHCSTESLSRVLILSSRDDYLAMLESSQSVHSVGTPATLMPRGTQARLHDALELEIYSDAKIDESRNLYRNTKPQFPPAFELAAQSSSEAHIPTAKSAPVTSEENVATHHCLCHTSILQCPSADTANTSWNELAIDMPAVSTALDARLRYLQSRLDSANCIYRELDSESSRTSVQTLLLTIDDFLAQLERAADFLLAIEHLFKSAEDDKGRTKNDAPQDLATLKADIAFDAQTNSTRQSDRKFMATLSALLHASTYRLLTGRWDKLDDLDERSNVVATGVSSDVADTLQQAKISVEELVTDFNDLAKMVLYAK</sequence>
<evidence type="ECO:0000313" key="4">
    <source>
        <dbReference type="Proteomes" id="UP000625568"/>
    </source>
</evidence>
<dbReference type="RefSeq" id="WP_081293561.1">
    <property type="nucleotide sequence ID" value="NZ_CP033840.1"/>
</dbReference>
<feature type="domain" description="Smf/DprA SLOG" evidence="2">
    <location>
        <begin position="80"/>
        <end position="280"/>
    </location>
</feature>
<dbReference type="InterPro" id="IPR003488">
    <property type="entry name" value="DprA"/>
</dbReference>
<accession>A0A892I962</accession>
<organism evidence="3 4">
    <name type="scientific">Burkholderia dolosa</name>
    <dbReference type="NCBI Taxonomy" id="152500"/>
    <lineage>
        <taxon>Bacteria</taxon>
        <taxon>Pseudomonadati</taxon>
        <taxon>Pseudomonadota</taxon>
        <taxon>Betaproteobacteria</taxon>
        <taxon>Burkholderiales</taxon>
        <taxon>Burkholderiaceae</taxon>
        <taxon>Burkholderia</taxon>
        <taxon>Burkholderia cepacia complex</taxon>
    </lineage>
</organism>
<dbReference type="GO" id="GO:0009294">
    <property type="term" value="P:DNA-mediated transformation"/>
    <property type="evidence" value="ECO:0007669"/>
    <property type="project" value="InterPro"/>
</dbReference>
<evidence type="ECO:0000256" key="1">
    <source>
        <dbReference type="ARBA" id="ARBA00006525"/>
    </source>
</evidence>
<name>A0A892I962_9BURK</name>